<keyword evidence="4" id="KW-1185">Reference proteome</keyword>
<organism evidence="3 4">
    <name type="scientific">Lithohypha guttulata</name>
    <dbReference type="NCBI Taxonomy" id="1690604"/>
    <lineage>
        <taxon>Eukaryota</taxon>
        <taxon>Fungi</taxon>
        <taxon>Dikarya</taxon>
        <taxon>Ascomycota</taxon>
        <taxon>Pezizomycotina</taxon>
        <taxon>Eurotiomycetes</taxon>
        <taxon>Chaetothyriomycetidae</taxon>
        <taxon>Chaetothyriales</taxon>
        <taxon>Trichomeriaceae</taxon>
        <taxon>Lithohypha</taxon>
    </lineage>
</organism>
<dbReference type="EMBL" id="JAVRRJ010000006">
    <property type="protein sequence ID" value="KAK5083516.1"/>
    <property type="molecule type" value="Genomic_DNA"/>
</dbReference>
<reference evidence="3 4" key="1">
    <citation type="submission" date="2023-08" db="EMBL/GenBank/DDBJ databases">
        <title>Black Yeasts Isolated from many extreme environments.</title>
        <authorList>
            <person name="Coleine C."/>
            <person name="Stajich J.E."/>
            <person name="Selbmann L."/>
        </authorList>
    </citation>
    <scope>NUCLEOTIDE SEQUENCE [LARGE SCALE GENOMIC DNA]</scope>
    <source>
        <strain evidence="3 4">CCFEE 5910</strain>
    </source>
</reference>
<comment type="caution">
    <text evidence="3">The sequence shown here is derived from an EMBL/GenBank/DDBJ whole genome shotgun (WGS) entry which is preliminary data.</text>
</comment>
<dbReference type="GO" id="GO:0005524">
    <property type="term" value="F:ATP binding"/>
    <property type="evidence" value="ECO:0007669"/>
    <property type="project" value="InterPro"/>
</dbReference>
<dbReference type="Gene3D" id="3.40.50.300">
    <property type="entry name" value="P-loop containing nucleotide triphosphate hydrolases"/>
    <property type="match status" value="1"/>
</dbReference>
<accession>A0AAN7SWQ6</accession>
<dbReference type="SMART" id="SM00382">
    <property type="entry name" value="AAA"/>
    <property type="match status" value="1"/>
</dbReference>
<dbReference type="GO" id="GO:0016887">
    <property type="term" value="F:ATP hydrolysis activity"/>
    <property type="evidence" value="ECO:0007669"/>
    <property type="project" value="InterPro"/>
</dbReference>
<dbReference type="InterPro" id="IPR027417">
    <property type="entry name" value="P-loop_NTPase"/>
</dbReference>
<dbReference type="AlphaFoldDB" id="A0AAN7SWQ6"/>
<evidence type="ECO:0000256" key="1">
    <source>
        <dbReference type="SAM" id="MobiDB-lite"/>
    </source>
</evidence>
<evidence type="ECO:0000313" key="4">
    <source>
        <dbReference type="Proteomes" id="UP001309876"/>
    </source>
</evidence>
<dbReference type="Pfam" id="PF00004">
    <property type="entry name" value="AAA"/>
    <property type="match status" value="1"/>
</dbReference>
<dbReference type="Proteomes" id="UP001309876">
    <property type="component" value="Unassembled WGS sequence"/>
</dbReference>
<name>A0AAN7SWQ6_9EURO</name>
<feature type="domain" description="AAA+ ATPase" evidence="2">
    <location>
        <begin position="477"/>
        <end position="617"/>
    </location>
</feature>
<dbReference type="PANTHER" id="PTHR46411:SF2">
    <property type="entry name" value="AAA+ ATPASE DOMAIN-CONTAINING PROTEIN"/>
    <property type="match status" value="1"/>
</dbReference>
<evidence type="ECO:0000313" key="3">
    <source>
        <dbReference type="EMBL" id="KAK5083516.1"/>
    </source>
</evidence>
<dbReference type="InterPro" id="IPR003593">
    <property type="entry name" value="AAA+_ATPase"/>
</dbReference>
<proteinExistence type="predicted"/>
<feature type="region of interest" description="Disordered" evidence="1">
    <location>
        <begin position="1"/>
        <end position="71"/>
    </location>
</feature>
<feature type="compositionally biased region" description="Polar residues" evidence="1">
    <location>
        <begin position="1"/>
        <end position="16"/>
    </location>
</feature>
<dbReference type="SUPFAM" id="SSF52540">
    <property type="entry name" value="P-loop containing nucleoside triphosphate hydrolases"/>
    <property type="match status" value="1"/>
</dbReference>
<dbReference type="InterPro" id="IPR054289">
    <property type="entry name" value="DUF7025"/>
</dbReference>
<evidence type="ECO:0000259" key="2">
    <source>
        <dbReference type="SMART" id="SM00382"/>
    </source>
</evidence>
<protein>
    <recommendedName>
        <fullName evidence="2">AAA+ ATPase domain-containing protein</fullName>
    </recommendedName>
</protein>
<gene>
    <name evidence="3" type="ORF">LTR05_006018</name>
</gene>
<feature type="compositionally biased region" description="Basic and acidic residues" evidence="1">
    <location>
        <begin position="56"/>
        <end position="71"/>
    </location>
</feature>
<dbReference type="PANTHER" id="PTHR46411">
    <property type="entry name" value="FAMILY ATPASE, PUTATIVE-RELATED"/>
    <property type="match status" value="1"/>
</dbReference>
<dbReference type="InterPro" id="IPR003959">
    <property type="entry name" value="ATPase_AAA_core"/>
</dbReference>
<dbReference type="CDD" id="cd19481">
    <property type="entry name" value="RecA-like_protease"/>
    <property type="match status" value="1"/>
</dbReference>
<sequence length="690" mass="78262">MLDVSSGDSNGCSTEPATEANVPPNKDNGNELPSKMVDALQTDVDGAVTNSTLTNGDDKKGEDTRKKESQKCEVQAYEARFDSDGKRGLKVIDAAAAEQQDADTENEKRKHALCSYKWYKRDGEIEWESVEVMSPHIILALQKVIDDYPGEHFWSDTVTIDAPYRPIFHHRKELAEYAEKLDDKDAKAHIELILSFQEKENRRAVSEYDSNVKNAVDRPSVRWSNLWMVYRPGLLCFTRSAKGLKCMEIVNSYERGGNCPAYVVVAKSFTHDGKTFGYDLTQIDQCPYKGMRELSKLHCVPHDYYTENREDAKKALILRGRKFCSLKGSHYRTYAGTVAALANVRDWEDRGRFREETMIISSRIMVDSKMFSIMKSPNRIYLDEAKTMPKDCKPEEEHEYITQRDLLICDNRIPGYALQIKRWCWFNIDNIAPVDFNKDAFAALLIPARQKSLVHSLVKTHVSKTEEFDDMIANKGKGLVFVLHGCPGVGKTFTAESVADHIERPLYVLNSGELGIQPMEVEDNLNKALMLAVAWNAVLLIDEADVFLEQRSVQDLQRNCLVSLFLRVLEYFQGVLFLTTNRVSTFDPAFKSRIHLALKYNALTATARKELFANFISRTSKNPPIFDDETLGRLAAVDINGRQIKNAVRTASALARDQDVELNEDHLQVVIETIAEFEQDLAASTDEWSS</sequence>
<dbReference type="Pfam" id="PF22942">
    <property type="entry name" value="DUF7025"/>
    <property type="match status" value="1"/>
</dbReference>